<evidence type="ECO:0000256" key="4">
    <source>
        <dbReference type="ARBA" id="ARBA00022989"/>
    </source>
</evidence>
<dbReference type="AlphaFoldDB" id="A0A1H4INL8"/>
<keyword evidence="9" id="KW-1185">Reference proteome</keyword>
<dbReference type="GO" id="GO:0000271">
    <property type="term" value="P:polysaccharide biosynthetic process"/>
    <property type="evidence" value="ECO:0007669"/>
    <property type="project" value="InterPro"/>
</dbReference>
<name>A0A1H4INL8_9HYPH</name>
<evidence type="ECO:0000259" key="7">
    <source>
        <dbReference type="Pfam" id="PF04138"/>
    </source>
</evidence>
<dbReference type="Pfam" id="PF04138">
    <property type="entry name" value="GtrA_DPMS_TM"/>
    <property type="match status" value="1"/>
</dbReference>
<comment type="subcellular location">
    <subcellularLocation>
        <location evidence="1">Membrane</location>
        <topology evidence="1">Multi-pass membrane protein</topology>
    </subcellularLocation>
</comment>
<keyword evidence="3 6" id="KW-0812">Transmembrane</keyword>
<feature type="transmembrane region" description="Helical" evidence="6">
    <location>
        <begin position="108"/>
        <end position="126"/>
    </location>
</feature>
<evidence type="ECO:0000256" key="1">
    <source>
        <dbReference type="ARBA" id="ARBA00004141"/>
    </source>
</evidence>
<dbReference type="InterPro" id="IPR051401">
    <property type="entry name" value="GtrA_CellWall_Glycosyl"/>
</dbReference>
<comment type="similarity">
    <text evidence="2">Belongs to the GtrA family.</text>
</comment>
<evidence type="ECO:0000313" key="8">
    <source>
        <dbReference type="EMBL" id="SEB35671.1"/>
    </source>
</evidence>
<accession>A0A1H4INL8</accession>
<dbReference type="PANTHER" id="PTHR38459">
    <property type="entry name" value="PROPHAGE BACTOPRENOL-LINKED GLUCOSE TRANSLOCASE HOMOLOG"/>
    <property type="match status" value="1"/>
</dbReference>
<dbReference type="GO" id="GO:0005886">
    <property type="term" value="C:plasma membrane"/>
    <property type="evidence" value="ECO:0007669"/>
    <property type="project" value="TreeGrafter"/>
</dbReference>
<keyword evidence="4 6" id="KW-1133">Transmembrane helix</keyword>
<feature type="transmembrane region" description="Helical" evidence="6">
    <location>
        <begin position="78"/>
        <end position="96"/>
    </location>
</feature>
<dbReference type="PANTHER" id="PTHR38459:SF1">
    <property type="entry name" value="PROPHAGE BACTOPRENOL-LINKED GLUCOSE TRANSLOCASE HOMOLOG"/>
    <property type="match status" value="1"/>
</dbReference>
<feature type="transmembrane region" description="Helical" evidence="6">
    <location>
        <begin position="15"/>
        <end position="38"/>
    </location>
</feature>
<reference evidence="9" key="1">
    <citation type="submission" date="2016-10" db="EMBL/GenBank/DDBJ databases">
        <authorList>
            <person name="Varghese N."/>
            <person name="Submissions S."/>
        </authorList>
    </citation>
    <scope>NUCLEOTIDE SEQUENCE [LARGE SCALE GENOMIC DNA]</scope>
    <source>
        <strain evidence="9">ES.061</strain>
    </source>
</reference>
<feature type="domain" description="GtrA/DPMS transmembrane" evidence="7">
    <location>
        <begin position="17"/>
        <end position="131"/>
    </location>
</feature>
<keyword evidence="5 6" id="KW-0472">Membrane</keyword>
<sequence length="139" mass="15285">MIIVPFPELRFNTEFVRFLISGGLATLSYVTAFNGLVYAQALPAPVASVCAYFVGMVVSYLAHSMFTFSIHSHKASGVIKFTVQSCLGILLSYSIIAMSQGSNRISHFWASIAVALVIPLANYFLMKYWTFRGDGRAGR</sequence>
<evidence type="ECO:0000313" key="9">
    <source>
        <dbReference type="Proteomes" id="UP000199064"/>
    </source>
</evidence>
<organism evidence="8 9">
    <name type="scientific">Nitratireductor aquibiodomus</name>
    <dbReference type="NCBI Taxonomy" id="204799"/>
    <lineage>
        <taxon>Bacteria</taxon>
        <taxon>Pseudomonadati</taxon>
        <taxon>Pseudomonadota</taxon>
        <taxon>Alphaproteobacteria</taxon>
        <taxon>Hyphomicrobiales</taxon>
        <taxon>Phyllobacteriaceae</taxon>
        <taxon>Nitratireductor</taxon>
    </lineage>
</organism>
<evidence type="ECO:0000256" key="6">
    <source>
        <dbReference type="SAM" id="Phobius"/>
    </source>
</evidence>
<dbReference type="RefSeq" id="WP_090326222.1">
    <property type="nucleotide sequence ID" value="NZ_FNSL01000001.1"/>
</dbReference>
<feature type="transmembrane region" description="Helical" evidence="6">
    <location>
        <begin position="44"/>
        <end position="66"/>
    </location>
</feature>
<proteinExistence type="inferred from homology"/>
<gene>
    <name evidence="8" type="ORF">SAMN05216452_0294</name>
</gene>
<dbReference type="Proteomes" id="UP000199064">
    <property type="component" value="Unassembled WGS sequence"/>
</dbReference>
<protein>
    <submittedName>
        <fullName evidence="8">Putative flippase GtrA (Transmembrane translocase of bactoprenol-linked glucose)</fullName>
    </submittedName>
</protein>
<evidence type="ECO:0000256" key="5">
    <source>
        <dbReference type="ARBA" id="ARBA00023136"/>
    </source>
</evidence>
<evidence type="ECO:0000256" key="2">
    <source>
        <dbReference type="ARBA" id="ARBA00009399"/>
    </source>
</evidence>
<evidence type="ECO:0000256" key="3">
    <source>
        <dbReference type="ARBA" id="ARBA00022692"/>
    </source>
</evidence>
<dbReference type="InterPro" id="IPR007267">
    <property type="entry name" value="GtrA_DPMS_TM"/>
</dbReference>
<dbReference type="EMBL" id="FNSL01000001">
    <property type="protein sequence ID" value="SEB35671.1"/>
    <property type="molecule type" value="Genomic_DNA"/>
</dbReference>